<dbReference type="SUPFAM" id="SSF56003">
    <property type="entry name" value="Molybdenum cofactor-binding domain"/>
    <property type="match status" value="2"/>
</dbReference>
<proteinExistence type="predicted"/>
<dbReference type="PANTHER" id="PTHR47495:SF2">
    <property type="entry name" value="ALDEHYDE DEHYDROGENASE"/>
    <property type="match status" value="1"/>
</dbReference>
<evidence type="ECO:0000259" key="1">
    <source>
        <dbReference type="SMART" id="SM01008"/>
    </source>
</evidence>
<dbReference type="Pfam" id="PF02738">
    <property type="entry name" value="MoCoBD_1"/>
    <property type="match status" value="1"/>
</dbReference>
<accession>A0A9X2BZW4</accession>
<dbReference type="InterPro" id="IPR037165">
    <property type="entry name" value="AldOxase/xan_DH_Mopterin-bd_sf"/>
</dbReference>
<dbReference type="PANTHER" id="PTHR47495">
    <property type="entry name" value="ALDEHYDE DEHYDROGENASE"/>
    <property type="match status" value="1"/>
</dbReference>
<keyword evidence="3" id="KW-1185">Reference proteome</keyword>
<dbReference type="RefSeq" id="WP_275683155.1">
    <property type="nucleotide sequence ID" value="NZ_JAJLJH010000003.1"/>
</dbReference>
<dbReference type="Gene3D" id="3.90.1170.50">
    <property type="entry name" value="Aldehyde oxidase/xanthine dehydrogenase, a/b hammerhead"/>
    <property type="match status" value="1"/>
</dbReference>
<reference evidence="2" key="1">
    <citation type="submission" date="2021-11" db="EMBL/GenBank/DDBJ databases">
        <title>BS-T2-15 a new species belonging to the Comamonadaceae family isolated from the soil of a French oak forest.</title>
        <authorList>
            <person name="Mieszkin S."/>
            <person name="Alain K."/>
        </authorList>
    </citation>
    <scope>NUCLEOTIDE SEQUENCE</scope>
    <source>
        <strain evidence="2">BS-T2-15</strain>
    </source>
</reference>
<feature type="domain" description="Aldehyde oxidase/xanthine dehydrogenase a/b hammerhead" evidence="1">
    <location>
        <begin position="213"/>
        <end position="291"/>
    </location>
</feature>
<protein>
    <submittedName>
        <fullName evidence="2">Molybdopterin-dependent oxidoreductase</fullName>
    </submittedName>
</protein>
<dbReference type="InterPro" id="IPR006311">
    <property type="entry name" value="TAT_signal"/>
</dbReference>
<dbReference type="Proteomes" id="UP001139353">
    <property type="component" value="Unassembled WGS sequence"/>
</dbReference>
<dbReference type="InterPro" id="IPR052516">
    <property type="entry name" value="N-heterocyclic_Hydroxylase"/>
</dbReference>
<dbReference type="PIRSF" id="PIRSF036389">
    <property type="entry name" value="IOR_B"/>
    <property type="match status" value="1"/>
</dbReference>
<comment type="caution">
    <text evidence="2">The sequence shown here is derived from an EMBL/GenBank/DDBJ whole genome shotgun (WGS) entry which is preliminary data.</text>
</comment>
<dbReference type="PROSITE" id="PS51318">
    <property type="entry name" value="TAT"/>
    <property type="match status" value="1"/>
</dbReference>
<dbReference type="GO" id="GO:0016491">
    <property type="term" value="F:oxidoreductase activity"/>
    <property type="evidence" value="ECO:0007669"/>
    <property type="project" value="InterPro"/>
</dbReference>
<dbReference type="Pfam" id="PF20256">
    <property type="entry name" value="MoCoBD_2"/>
    <property type="match status" value="2"/>
</dbReference>
<dbReference type="Gene3D" id="3.30.365.10">
    <property type="entry name" value="Aldehyde oxidase/xanthine dehydrogenase, molybdopterin binding domain"/>
    <property type="match status" value="4"/>
</dbReference>
<dbReference type="EMBL" id="JAJLJH010000003">
    <property type="protein sequence ID" value="MCK9687123.1"/>
    <property type="molecule type" value="Genomic_DNA"/>
</dbReference>
<dbReference type="AlphaFoldDB" id="A0A9X2BZW4"/>
<organism evidence="2 3">
    <name type="scientific">Scleromatobacter humisilvae</name>
    <dbReference type="NCBI Taxonomy" id="2897159"/>
    <lineage>
        <taxon>Bacteria</taxon>
        <taxon>Pseudomonadati</taxon>
        <taxon>Pseudomonadota</taxon>
        <taxon>Betaproteobacteria</taxon>
        <taxon>Burkholderiales</taxon>
        <taxon>Sphaerotilaceae</taxon>
        <taxon>Scleromatobacter</taxon>
    </lineage>
</organism>
<dbReference type="InterPro" id="IPR000674">
    <property type="entry name" value="Ald_Oxase/Xan_DH_a/b"/>
</dbReference>
<dbReference type="InterPro" id="IPR012368">
    <property type="entry name" value="OxRdtase_Mopterin-bd_su_IorB"/>
</dbReference>
<dbReference type="InterPro" id="IPR046867">
    <property type="entry name" value="AldOxase/xan_DH_MoCoBD2"/>
</dbReference>
<gene>
    <name evidence="2" type="ORF">LPC04_15535</name>
</gene>
<name>A0A9X2BZW4_9BURK</name>
<evidence type="ECO:0000313" key="3">
    <source>
        <dbReference type="Proteomes" id="UP001139353"/>
    </source>
</evidence>
<sequence>MPQEAPELATPRMSRRALLRAASAIGAQLVVGIPLSGLPGARAATSTFAPNAFVAISADDKVTLVMPAVEMGQGAYTSLAAMLAEELDVPLGAVSLQPAPPDPKYVNPALGIQATGGSTTTMVWFVPIRQAGATARAMLVQAAAQRWRVDASTLQTADGAVAHPASGRSARYGALAADAARQPAPSTVALKDARDFKLIGHAVKRLDAPGKVDGTARFGIDVMLPGMRVATLSASPVIGGKLRKADSAAALKVRGVRQVVLLDDIAAVVGDDMWAARQGLAALHVEWDGGGDVHASQAQLWAGLEEASRGPGVTAQKTGDAAARLARGDVVEAAYELPFLAHAAMEPMNCTVHATPGACEIWVGTQAPGFAQAGAASVLGLQPAQVTIHNHLIGGGFGRRLEVDGVIKATRIAQHVDGPVKVVWTREEDIRQDVYRPMYHDRLRAVVEGGRVTAWHHRVTGPSILARWLPPGFKDGIDPDAIEGAVKPPYDFANVLVEYVRHETPVVTVGFWRGVGPNSSVFSAECFLDLLARRNQVDPLAFRRNMLQGNPRALRVLDLAAAKAGWGTPAKAPGNDQRVGQGIALLAGFGSFLAAVVEVAVADDGDVRVRRIVCAADVGVVVNPDTVVAQIQGGTIFGLGTILYDAITVADGRVQQSNFHDFRLPRIDDIPAIETHLVPSTDKPGGIGEPGTVVVQPAIANAVFAATGIQPTRMPIDRSQQARKSS</sequence>
<dbReference type="InterPro" id="IPR008274">
    <property type="entry name" value="AldOxase/xan_DH_MoCoBD1"/>
</dbReference>
<dbReference type="SMART" id="SM01008">
    <property type="entry name" value="Ald_Xan_dh_C"/>
    <property type="match status" value="1"/>
</dbReference>
<evidence type="ECO:0000313" key="2">
    <source>
        <dbReference type="EMBL" id="MCK9687123.1"/>
    </source>
</evidence>